<dbReference type="STRING" id="3983.A0A2C9U727"/>
<dbReference type="Gramene" id="Manes.17G109500.2.v8.1">
    <property type="protein sequence ID" value="Manes.17G109500.2.v8.1.CDS"/>
    <property type="gene ID" value="Manes.17G109500.v8.1"/>
</dbReference>
<keyword evidence="4" id="KW-1185">Reference proteome</keyword>
<dbReference type="InterPro" id="IPR027944">
    <property type="entry name" value="SEO_C"/>
</dbReference>
<organism evidence="3 4">
    <name type="scientific">Manihot esculenta</name>
    <name type="common">Cassava</name>
    <name type="synonym">Jatropha manihot</name>
    <dbReference type="NCBI Taxonomy" id="3983"/>
    <lineage>
        <taxon>Eukaryota</taxon>
        <taxon>Viridiplantae</taxon>
        <taxon>Streptophyta</taxon>
        <taxon>Embryophyta</taxon>
        <taxon>Tracheophyta</taxon>
        <taxon>Spermatophyta</taxon>
        <taxon>Magnoliopsida</taxon>
        <taxon>eudicotyledons</taxon>
        <taxon>Gunneridae</taxon>
        <taxon>Pentapetalae</taxon>
        <taxon>rosids</taxon>
        <taxon>fabids</taxon>
        <taxon>Malpighiales</taxon>
        <taxon>Euphorbiaceae</taxon>
        <taxon>Crotonoideae</taxon>
        <taxon>Manihoteae</taxon>
        <taxon>Manihot</taxon>
    </lineage>
</organism>
<dbReference type="InterPro" id="IPR027942">
    <property type="entry name" value="SEO_N"/>
</dbReference>
<dbReference type="Proteomes" id="UP000091857">
    <property type="component" value="Chromosome 17"/>
</dbReference>
<evidence type="ECO:0000259" key="1">
    <source>
        <dbReference type="Pfam" id="PF14576"/>
    </source>
</evidence>
<evidence type="ECO:0000313" key="4">
    <source>
        <dbReference type="Proteomes" id="UP000091857"/>
    </source>
</evidence>
<dbReference type="Gramene" id="Manes.17G109500.1.v8.1">
    <property type="protein sequence ID" value="Manes.17G109500.1.v8.1.CDS"/>
    <property type="gene ID" value="Manes.17G109500.v8.1"/>
</dbReference>
<dbReference type="OrthoDB" id="1854460at2759"/>
<gene>
    <name evidence="3" type="ORF">MANES_17G109500v8</name>
</gene>
<sequence>MAFRSPTVIPGNGATHQLIKTDRSMLALSDETSVMKQIQATHCPDGREFDVRPLLDIVEDILKRATLQVETTLTPTASHAESDDKNRCNFISKLETLSFVIDRICCEICYNSLGGSDAHAITLSIFSMLSNYSWDAKLVLTMAAFASNYGEFWLLAQIYSSNQLAKSVAILKQLPIILEHSGLLRPRFEALNHLIRIMLEVTGCIVEFRELPSTYISPDMPALSTATSLTPTAVYWTIRSIVACATQISSLTTMGHEFATTEAWELSTLAHKLRNIDEHLKKQLSICYQHIEEKRTVEAYQVLVTLFETIHIDNIKILKTLIYSKDDVPPLVEGSTKKRVKVEVLMKKNVLLLVSGLDISQDELSILEQIYKESRLHPTRAEVQYEVVWVPIVDHTVPWTECMQKQFESLQDTMPWYVVHHPSMIDKVVIKFVKEVWHYRSRPILVVLDSQGRVVCPNALHMMWIWGSHAFPFTSLREESLWKEETWKLELLVDGIDKNIMNWINEERYILLYGGDDIEWVRKFTSTARSVALEASIPLELVYVGKSSKREKVQRVIATIIEEKLSYVWEDLTMIWFFWTRLESMLYSKLQLGKIDEEDSTMLEIKKLLSYDKEGGWAVFAKGSDIVVNGHSSAVLPTLTEYEVWKEQIEIKGFELSFKEHHEKIHCLSHTCCRFEFSKSASRIPEQLRCPECHRVMEKYISFLCCHED</sequence>
<name>A0A2C9U727_MANES</name>
<evidence type="ECO:0000259" key="2">
    <source>
        <dbReference type="Pfam" id="PF14577"/>
    </source>
</evidence>
<evidence type="ECO:0008006" key="5">
    <source>
        <dbReference type="Google" id="ProtNLM"/>
    </source>
</evidence>
<dbReference type="PANTHER" id="PTHR33232">
    <property type="entry name" value="PROTEIN SIEVE ELEMENT OCCLUSION B-LIKE"/>
    <property type="match status" value="1"/>
</dbReference>
<feature type="domain" description="Sieve element occlusion C-terminal" evidence="2">
    <location>
        <begin position="477"/>
        <end position="707"/>
    </location>
</feature>
<accession>A0A2C9U727</accession>
<feature type="domain" description="Sieve element occlusion N-terminal" evidence="1">
    <location>
        <begin position="29"/>
        <end position="311"/>
    </location>
</feature>
<evidence type="ECO:0000313" key="3">
    <source>
        <dbReference type="EMBL" id="OAY25623.1"/>
    </source>
</evidence>
<dbReference type="Pfam" id="PF14577">
    <property type="entry name" value="SEO_C"/>
    <property type="match status" value="1"/>
</dbReference>
<dbReference type="InterPro" id="IPR039299">
    <property type="entry name" value="SEOA"/>
</dbReference>
<dbReference type="EMBL" id="CM004403">
    <property type="protein sequence ID" value="OAY25623.1"/>
    <property type="molecule type" value="Genomic_DNA"/>
</dbReference>
<dbReference type="Pfam" id="PF14576">
    <property type="entry name" value="SEO_N"/>
    <property type="match status" value="1"/>
</dbReference>
<dbReference type="PANTHER" id="PTHR33232:SF9">
    <property type="entry name" value="PROTEIN SIEVE ELEMENT OCCLUSION B"/>
    <property type="match status" value="1"/>
</dbReference>
<protein>
    <recommendedName>
        <fullName evidence="5">Sieve element occlusion C-terminal domain-containing protein</fullName>
    </recommendedName>
</protein>
<dbReference type="AlphaFoldDB" id="A0A2C9U727"/>
<reference evidence="4" key="1">
    <citation type="journal article" date="2016" name="Nat. Biotechnol.">
        <title>Sequencing wild and cultivated cassava and related species reveals extensive interspecific hybridization and genetic diversity.</title>
        <authorList>
            <person name="Bredeson J.V."/>
            <person name="Lyons J.B."/>
            <person name="Prochnik S.E."/>
            <person name="Wu G.A."/>
            <person name="Ha C.M."/>
            <person name="Edsinger-Gonzales E."/>
            <person name="Grimwood J."/>
            <person name="Schmutz J."/>
            <person name="Rabbi I.Y."/>
            <person name="Egesi C."/>
            <person name="Nauluvula P."/>
            <person name="Lebot V."/>
            <person name="Ndunguru J."/>
            <person name="Mkamilo G."/>
            <person name="Bart R.S."/>
            <person name="Setter T.L."/>
            <person name="Gleadow R.M."/>
            <person name="Kulakow P."/>
            <person name="Ferguson M.E."/>
            <person name="Rounsley S."/>
            <person name="Rokhsar D.S."/>
        </authorList>
    </citation>
    <scope>NUCLEOTIDE SEQUENCE [LARGE SCALE GENOMIC DNA]</scope>
    <source>
        <strain evidence="4">cv. AM560-2</strain>
    </source>
</reference>
<proteinExistence type="predicted"/>
<dbReference type="GO" id="GO:0010088">
    <property type="term" value="P:phloem development"/>
    <property type="evidence" value="ECO:0007669"/>
    <property type="project" value="InterPro"/>
</dbReference>
<comment type="caution">
    <text evidence="3">The sequence shown here is derived from an EMBL/GenBank/DDBJ whole genome shotgun (WGS) entry which is preliminary data.</text>
</comment>